<evidence type="ECO:0000313" key="5">
    <source>
        <dbReference type="Proteomes" id="UP001154282"/>
    </source>
</evidence>
<dbReference type="EMBL" id="CAMGYJ010000011">
    <property type="protein sequence ID" value="CAI0626995.1"/>
    <property type="molecule type" value="Genomic_DNA"/>
</dbReference>
<dbReference type="InterPro" id="IPR036875">
    <property type="entry name" value="Znf_CCHC_sf"/>
</dbReference>
<feature type="domain" description="CCHC-type" evidence="3">
    <location>
        <begin position="105"/>
        <end position="119"/>
    </location>
</feature>
<comment type="caution">
    <text evidence="4">The sequence shown here is derived from an EMBL/GenBank/DDBJ whole genome shotgun (WGS) entry which is preliminary data.</text>
</comment>
<dbReference type="GO" id="GO:0008270">
    <property type="term" value="F:zinc ion binding"/>
    <property type="evidence" value="ECO:0007669"/>
    <property type="project" value="UniProtKB-KW"/>
</dbReference>
<accession>A0AAV0S396</accession>
<dbReference type="PROSITE" id="PS50158">
    <property type="entry name" value="ZF_CCHC"/>
    <property type="match status" value="1"/>
</dbReference>
<keyword evidence="1" id="KW-0862">Zinc</keyword>
<keyword evidence="1" id="KW-0863">Zinc-finger</keyword>
<dbReference type="InterPro" id="IPR040256">
    <property type="entry name" value="At4g02000-like"/>
</dbReference>
<dbReference type="PANTHER" id="PTHR31286:SF99">
    <property type="entry name" value="DUF4283 DOMAIN-CONTAINING PROTEIN"/>
    <property type="match status" value="1"/>
</dbReference>
<protein>
    <recommendedName>
        <fullName evidence="3">CCHC-type domain-containing protein</fullName>
    </recommendedName>
</protein>
<dbReference type="PANTHER" id="PTHR31286">
    <property type="entry name" value="GLYCINE-RICH CELL WALL STRUCTURAL PROTEIN 1.8-LIKE"/>
    <property type="match status" value="1"/>
</dbReference>
<name>A0AAV0S396_9ROSI</name>
<sequence length="370" mass="41704">MILEHYLVVQPWSQDFRLTEKLPPSITPWVSFPALPIQYYHNQILTVIGNLFGKTIRIDPNTLTVQRGKFARMAIEIDVSKPLRTRFWLDGHWQAVEYENLPQLCFTCGRIGHLEEACPTKQLLEITAAASSPPSTQNITQHHHEPKANYGPWMQVQRRNWRNTKPGKQSPAADNTHRVRTQANGGNTTTPNLNRQGNINIVRRGSNTHDNNNKQSFASGHDNGINMEEEQSINKGMGDLTKEEIAAKEKLKIAKLSASSLAAVEDKNRSKTLNAAQQRKMAEIPISSLGNNKKTTNTGPSFASSTQALHLYMPQIKAQFTHQFPQLKLIKTTKIHMICQTQNNPKFHLIPFPPIPITPTTLLLSTQHLL</sequence>
<dbReference type="Proteomes" id="UP001154282">
    <property type="component" value="Unassembled WGS sequence"/>
</dbReference>
<reference evidence="4" key="1">
    <citation type="submission" date="2022-08" db="EMBL/GenBank/DDBJ databases">
        <authorList>
            <person name="Gutierrez-Valencia J."/>
        </authorList>
    </citation>
    <scope>NUCLEOTIDE SEQUENCE</scope>
</reference>
<proteinExistence type="predicted"/>
<dbReference type="AlphaFoldDB" id="A0AAV0S396"/>
<feature type="region of interest" description="Disordered" evidence="2">
    <location>
        <begin position="163"/>
        <end position="196"/>
    </location>
</feature>
<evidence type="ECO:0000256" key="2">
    <source>
        <dbReference type="SAM" id="MobiDB-lite"/>
    </source>
</evidence>
<feature type="compositionally biased region" description="Polar residues" evidence="2">
    <location>
        <begin position="181"/>
        <end position="196"/>
    </location>
</feature>
<dbReference type="SUPFAM" id="SSF57756">
    <property type="entry name" value="Retrovirus zinc finger-like domains"/>
    <property type="match status" value="1"/>
</dbReference>
<dbReference type="InterPro" id="IPR025836">
    <property type="entry name" value="Zn_knuckle_CX2CX4HX4C"/>
</dbReference>
<keyword evidence="5" id="KW-1185">Reference proteome</keyword>
<dbReference type="GO" id="GO:0003676">
    <property type="term" value="F:nucleic acid binding"/>
    <property type="evidence" value="ECO:0007669"/>
    <property type="project" value="InterPro"/>
</dbReference>
<gene>
    <name evidence="4" type="ORF">LITE_LOCUS51103</name>
</gene>
<evidence type="ECO:0000259" key="3">
    <source>
        <dbReference type="PROSITE" id="PS50158"/>
    </source>
</evidence>
<evidence type="ECO:0000313" key="4">
    <source>
        <dbReference type="EMBL" id="CAI0626995.1"/>
    </source>
</evidence>
<evidence type="ECO:0000256" key="1">
    <source>
        <dbReference type="PROSITE-ProRule" id="PRU00047"/>
    </source>
</evidence>
<dbReference type="InterPro" id="IPR001878">
    <property type="entry name" value="Znf_CCHC"/>
</dbReference>
<keyword evidence="1" id="KW-0479">Metal-binding</keyword>
<dbReference type="Pfam" id="PF14392">
    <property type="entry name" value="zf-CCHC_4"/>
    <property type="match status" value="1"/>
</dbReference>
<organism evidence="4 5">
    <name type="scientific">Linum tenue</name>
    <dbReference type="NCBI Taxonomy" id="586396"/>
    <lineage>
        <taxon>Eukaryota</taxon>
        <taxon>Viridiplantae</taxon>
        <taxon>Streptophyta</taxon>
        <taxon>Embryophyta</taxon>
        <taxon>Tracheophyta</taxon>
        <taxon>Spermatophyta</taxon>
        <taxon>Magnoliopsida</taxon>
        <taxon>eudicotyledons</taxon>
        <taxon>Gunneridae</taxon>
        <taxon>Pentapetalae</taxon>
        <taxon>rosids</taxon>
        <taxon>fabids</taxon>
        <taxon>Malpighiales</taxon>
        <taxon>Linaceae</taxon>
        <taxon>Linum</taxon>
    </lineage>
</organism>